<proteinExistence type="inferred from homology"/>
<evidence type="ECO:0000256" key="2">
    <source>
        <dbReference type="ARBA" id="ARBA00007317"/>
    </source>
</evidence>
<dbReference type="InterPro" id="IPR004167">
    <property type="entry name" value="PSBD"/>
</dbReference>
<evidence type="ECO:0000313" key="11">
    <source>
        <dbReference type="Proteomes" id="UP000019666"/>
    </source>
</evidence>
<dbReference type="Pfam" id="PF12697">
    <property type="entry name" value="Abhydrolase_6"/>
    <property type="match status" value="1"/>
</dbReference>
<organism evidence="10 11">
    <name type="scientific">Rubellimicrobium mesophilum DSM 19309</name>
    <dbReference type="NCBI Taxonomy" id="442562"/>
    <lineage>
        <taxon>Bacteria</taxon>
        <taxon>Pseudomonadati</taxon>
        <taxon>Pseudomonadota</taxon>
        <taxon>Alphaproteobacteria</taxon>
        <taxon>Rhodobacterales</taxon>
        <taxon>Roseobacteraceae</taxon>
        <taxon>Rubellimicrobium</taxon>
    </lineage>
</organism>
<dbReference type="Gene3D" id="3.40.50.1820">
    <property type="entry name" value="alpha/beta hydrolase"/>
    <property type="match status" value="1"/>
</dbReference>
<name>A0A017HN39_9RHOB</name>
<comment type="subunit">
    <text evidence="3">Forms a 24-polypeptide structural core with octahedral symmetry.</text>
</comment>
<dbReference type="InterPro" id="IPR000073">
    <property type="entry name" value="AB_hydrolase_1"/>
</dbReference>
<dbReference type="HOGENOM" id="CLU_020336_13_2_5"/>
<comment type="cofactor">
    <cofactor evidence="1">
        <name>(R)-lipoate</name>
        <dbReference type="ChEBI" id="CHEBI:83088"/>
    </cofactor>
</comment>
<dbReference type="Gene3D" id="2.40.50.100">
    <property type="match status" value="1"/>
</dbReference>
<dbReference type="GO" id="GO:0043754">
    <property type="term" value="F:dihydrolipoamide branched chain acyltransferase activity"/>
    <property type="evidence" value="ECO:0007669"/>
    <property type="project" value="UniProtKB-EC"/>
</dbReference>
<evidence type="ECO:0000256" key="3">
    <source>
        <dbReference type="ARBA" id="ARBA00011484"/>
    </source>
</evidence>
<dbReference type="SUPFAM" id="SSF51230">
    <property type="entry name" value="Single hybrid motif"/>
    <property type="match status" value="1"/>
</dbReference>
<keyword evidence="4 10" id="KW-0808">Transferase</keyword>
<dbReference type="GO" id="GO:0005737">
    <property type="term" value="C:cytoplasm"/>
    <property type="evidence" value="ECO:0007669"/>
    <property type="project" value="TreeGrafter"/>
</dbReference>
<dbReference type="PANTHER" id="PTHR43178:SF5">
    <property type="entry name" value="LIPOAMIDE ACYLTRANSFERASE COMPONENT OF BRANCHED-CHAIN ALPHA-KETO ACID DEHYDROGENASE COMPLEX, MITOCHONDRIAL"/>
    <property type="match status" value="1"/>
</dbReference>
<comment type="similarity">
    <text evidence="2">Belongs to the 2-oxoacid dehydrogenase family.</text>
</comment>
<dbReference type="PANTHER" id="PTHR43178">
    <property type="entry name" value="DIHYDROLIPOAMIDE ACETYLTRANSFERASE COMPONENT OF PYRUVATE DEHYDROGENASE COMPLEX"/>
    <property type="match status" value="1"/>
</dbReference>
<dbReference type="PATRIC" id="fig|442562.3.peg.2833"/>
<dbReference type="SUPFAM" id="SSF53474">
    <property type="entry name" value="alpha/beta-Hydrolases"/>
    <property type="match status" value="1"/>
</dbReference>
<keyword evidence="11" id="KW-1185">Reference proteome</keyword>
<dbReference type="RefSeq" id="WP_037278213.1">
    <property type="nucleotide sequence ID" value="NZ_KK088554.1"/>
</dbReference>
<sequence length="417" mass="43681">MTILTMPRLGETMEDGVVSAWLVQPGQSFKRGDPLIEIETDKTAVEFPALGPGMLTETLVGPGDRVTVGDPIAQIDLGGAEDWTGGEGQEETPSEAATTTPAAATAPASAVTSGHEGALPRATPVARRAARRAGIDLSSLSGSGRRGRIELRDVMRRMPDAAAEGESSVDGISYAVSGSPTGTPVLLLHGYAGDRSTWATLASGLARRGMKVVTVDLRAMGGPRARQPRRTISGAGLGTVVREVFGGQAPHVVSHSLGSVPATRLAQAGQAASLTLIAPAGLGLAIDAEFIRGMADPASVGEVSHLLRRLSDRPNSLSAEVIGTIYEAQRQGRLAELSRALLGRGGQTVDLTLDLEALSRQMAVRVLTGHRDRILDWQDVLALSPRIAVHHFPSAGHMPHWDHPAEVLDIISRALAE</sequence>
<dbReference type="InterPro" id="IPR011053">
    <property type="entry name" value="Single_hybrid_motif"/>
</dbReference>
<dbReference type="SUPFAM" id="SSF47005">
    <property type="entry name" value="Peripheral subunit-binding domain of 2-oxo acid dehydrogenase complex"/>
    <property type="match status" value="1"/>
</dbReference>
<keyword evidence="6 10" id="KW-0012">Acyltransferase</keyword>
<gene>
    <name evidence="10" type="ORF">Rumeso_02879</name>
</gene>
<evidence type="ECO:0000256" key="6">
    <source>
        <dbReference type="ARBA" id="ARBA00023315"/>
    </source>
</evidence>
<dbReference type="PROSITE" id="PS00189">
    <property type="entry name" value="LIPOYL"/>
    <property type="match status" value="1"/>
</dbReference>
<dbReference type="OrthoDB" id="9804723at2"/>
<evidence type="ECO:0000259" key="9">
    <source>
        <dbReference type="PROSITE" id="PS51826"/>
    </source>
</evidence>
<dbReference type="InterPro" id="IPR000089">
    <property type="entry name" value="Biotin_lipoyl"/>
</dbReference>
<dbReference type="STRING" id="442562.Rumeso_02879"/>
<dbReference type="GO" id="GO:0016407">
    <property type="term" value="F:acetyltransferase activity"/>
    <property type="evidence" value="ECO:0007669"/>
    <property type="project" value="TreeGrafter"/>
</dbReference>
<dbReference type="Pfam" id="PF00364">
    <property type="entry name" value="Biotin_lipoyl"/>
    <property type="match status" value="1"/>
</dbReference>
<feature type="compositionally biased region" description="Low complexity" evidence="7">
    <location>
        <begin position="94"/>
        <end position="113"/>
    </location>
</feature>
<dbReference type="GO" id="GO:0031405">
    <property type="term" value="F:lipoic acid binding"/>
    <property type="evidence" value="ECO:0007669"/>
    <property type="project" value="TreeGrafter"/>
</dbReference>
<dbReference type="PROSITE" id="PS51826">
    <property type="entry name" value="PSBD"/>
    <property type="match status" value="1"/>
</dbReference>
<dbReference type="PROSITE" id="PS50968">
    <property type="entry name" value="BIOTINYL_LIPOYL"/>
    <property type="match status" value="1"/>
</dbReference>
<feature type="domain" description="Lipoyl-binding" evidence="8">
    <location>
        <begin position="1"/>
        <end position="76"/>
    </location>
</feature>
<dbReference type="CDD" id="cd06849">
    <property type="entry name" value="lipoyl_domain"/>
    <property type="match status" value="1"/>
</dbReference>
<dbReference type="Proteomes" id="UP000019666">
    <property type="component" value="Unassembled WGS sequence"/>
</dbReference>
<evidence type="ECO:0000259" key="8">
    <source>
        <dbReference type="PROSITE" id="PS50968"/>
    </source>
</evidence>
<keyword evidence="5" id="KW-0450">Lipoyl</keyword>
<dbReference type="EMBL" id="AOSK01000075">
    <property type="protein sequence ID" value="EYD75533.1"/>
    <property type="molecule type" value="Genomic_DNA"/>
</dbReference>
<dbReference type="Pfam" id="PF02817">
    <property type="entry name" value="E3_binding"/>
    <property type="match status" value="1"/>
</dbReference>
<dbReference type="InterPro" id="IPR003016">
    <property type="entry name" value="2-oxoA_DH_lipoyl-BS"/>
</dbReference>
<protein>
    <submittedName>
        <fullName evidence="10">Dihydrolipoamide acyltransferase component of branched-chain alpha-keto acid dehydrogenase complex</fullName>
        <ecNumber evidence="10">2.3.1.168</ecNumber>
    </submittedName>
</protein>
<dbReference type="InterPro" id="IPR050743">
    <property type="entry name" value="2-oxoacid_DH_E2_comp"/>
</dbReference>
<accession>A0A017HN39</accession>
<evidence type="ECO:0000256" key="7">
    <source>
        <dbReference type="SAM" id="MobiDB-lite"/>
    </source>
</evidence>
<evidence type="ECO:0000256" key="5">
    <source>
        <dbReference type="ARBA" id="ARBA00022823"/>
    </source>
</evidence>
<evidence type="ECO:0000313" key="10">
    <source>
        <dbReference type="EMBL" id="EYD75533.1"/>
    </source>
</evidence>
<dbReference type="EC" id="2.3.1.168" evidence="10"/>
<dbReference type="InterPro" id="IPR036625">
    <property type="entry name" value="E3-bd_dom_sf"/>
</dbReference>
<dbReference type="Gene3D" id="4.10.320.10">
    <property type="entry name" value="E3-binding domain"/>
    <property type="match status" value="1"/>
</dbReference>
<feature type="domain" description="Peripheral subunit-binding (PSBD)" evidence="9">
    <location>
        <begin position="121"/>
        <end position="158"/>
    </location>
</feature>
<evidence type="ECO:0000256" key="4">
    <source>
        <dbReference type="ARBA" id="ARBA00022679"/>
    </source>
</evidence>
<dbReference type="AlphaFoldDB" id="A0A017HN39"/>
<feature type="region of interest" description="Disordered" evidence="7">
    <location>
        <begin position="76"/>
        <end position="127"/>
    </location>
</feature>
<reference evidence="10 11" key="1">
    <citation type="submission" date="2013-02" db="EMBL/GenBank/DDBJ databases">
        <authorList>
            <person name="Fiebig A."/>
            <person name="Goeker M."/>
            <person name="Klenk H.-P.P."/>
        </authorList>
    </citation>
    <scope>NUCLEOTIDE SEQUENCE [LARGE SCALE GENOMIC DNA]</scope>
    <source>
        <strain evidence="10 11">DSM 19309</strain>
    </source>
</reference>
<evidence type="ECO:0000256" key="1">
    <source>
        <dbReference type="ARBA" id="ARBA00001938"/>
    </source>
</evidence>
<dbReference type="InterPro" id="IPR029058">
    <property type="entry name" value="AB_hydrolase_fold"/>
</dbReference>
<comment type="caution">
    <text evidence="10">The sequence shown here is derived from an EMBL/GenBank/DDBJ whole genome shotgun (WGS) entry which is preliminary data.</text>
</comment>